<evidence type="ECO:0000259" key="2">
    <source>
        <dbReference type="Pfam" id="PF24266"/>
    </source>
</evidence>
<keyword evidence="1" id="KW-0472">Membrane</keyword>
<dbReference type="InterPro" id="IPR011991">
    <property type="entry name" value="ArsR-like_HTH"/>
</dbReference>
<dbReference type="Pfam" id="PF13412">
    <property type="entry name" value="HTH_24"/>
    <property type="match status" value="1"/>
</dbReference>
<dbReference type="Pfam" id="PF24266">
    <property type="entry name" value="HTH_HVO_0163_N"/>
    <property type="match status" value="1"/>
</dbReference>
<dbReference type="CDD" id="cd00090">
    <property type="entry name" value="HTH_ARSR"/>
    <property type="match status" value="1"/>
</dbReference>
<dbReference type="AlphaFoldDB" id="A0A0F9S3A4"/>
<dbReference type="InterPro" id="IPR036390">
    <property type="entry name" value="WH_DNA-bd_sf"/>
</dbReference>
<proteinExistence type="predicted"/>
<gene>
    <name evidence="3" type="ORF">LCGC14_0822000</name>
</gene>
<dbReference type="PANTHER" id="PTHR36216">
    <property type="entry name" value="TRANSCRIPTIONAL REGULATOR, TRMB"/>
    <property type="match status" value="1"/>
</dbReference>
<dbReference type="SUPFAM" id="SSF46785">
    <property type="entry name" value="Winged helix' DNA-binding domain"/>
    <property type="match status" value="2"/>
</dbReference>
<sequence>MKTKKFSIFLFILRFTLILLSLAFLSTIFYLILSFEVPFFDPSIDSIRFVILTLLIPIFIFITLLAALTIKEYKNYFTRRIHIKQGRSYLNLTDIFENENRLNIINQILRNPGIHHNELLRNCDLQKGQLQWHLDVLLKYNIIKKEKYGQYTVYFPITISFDAQEYLENLISKSKTTSEVLTIIKENPGINSSEIARILILSRNTIKYHIDKLSKEKLVTSIKKGRKIELHPILQ</sequence>
<organism evidence="3">
    <name type="scientific">marine sediment metagenome</name>
    <dbReference type="NCBI Taxonomy" id="412755"/>
    <lineage>
        <taxon>unclassified sequences</taxon>
        <taxon>metagenomes</taxon>
        <taxon>ecological metagenomes</taxon>
    </lineage>
</organism>
<reference evidence="3" key="1">
    <citation type="journal article" date="2015" name="Nature">
        <title>Complex archaea that bridge the gap between prokaryotes and eukaryotes.</title>
        <authorList>
            <person name="Spang A."/>
            <person name="Saw J.H."/>
            <person name="Jorgensen S.L."/>
            <person name="Zaremba-Niedzwiedzka K."/>
            <person name="Martijn J."/>
            <person name="Lind A.E."/>
            <person name="van Eijk R."/>
            <person name="Schleper C."/>
            <person name="Guy L."/>
            <person name="Ettema T.J."/>
        </authorList>
    </citation>
    <scope>NUCLEOTIDE SEQUENCE</scope>
</reference>
<keyword evidence="1" id="KW-1133">Transmembrane helix</keyword>
<protein>
    <recommendedName>
        <fullName evidence="2">HVO-0163 N-terminal HTH domain-containing protein</fullName>
    </recommendedName>
</protein>
<dbReference type="EMBL" id="LAZR01002313">
    <property type="protein sequence ID" value="KKN31621.1"/>
    <property type="molecule type" value="Genomic_DNA"/>
</dbReference>
<keyword evidence="1" id="KW-0812">Transmembrane</keyword>
<feature type="transmembrane region" description="Helical" evidence="1">
    <location>
        <begin position="12"/>
        <end position="35"/>
    </location>
</feature>
<evidence type="ECO:0000313" key="3">
    <source>
        <dbReference type="EMBL" id="KKN31621.1"/>
    </source>
</evidence>
<dbReference type="InterPro" id="IPR036388">
    <property type="entry name" value="WH-like_DNA-bd_sf"/>
</dbReference>
<name>A0A0F9S3A4_9ZZZZ</name>
<evidence type="ECO:0000256" key="1">
    <source>
        <dbReference type="SAM" id="Phobius"/>
    </source>
</evidence>
<accession>A0A0F9S3A4</accession>
<feature type="transmembrane region" description="Helical" evidence="1">
    <location>
        <begin position="47"/>
        <end position="70"/>
    </location>
</feature>
<comment type="caution">
    <text evidence="3">The sequence shown here is derived from an EMBL/GenBank/DDBJ whole genome shotgun (WGS) entry which is preliminary data.</text>
</comment>
<dbReference type="PANTHER" id="PTHR36216:SF1">
    <property type="entry name" value="HTH ARSR-TYPE DOMAIN-CONTAINING PROTEIN"/>
    <property type="match status" value="1"/>
</dbReference>
<feature type="domain" description="HVO-0163 N-terminal HTH" evidence="2">
    <location>
        <begin position="99"/>
        <end position="165"/>
    </location>
</feature>
<dbReference type="Gene3D" id="1.10.10.10">
    <property type="entry name" value="Winged helix-like DNA-binding domain superfamily/Winged helix DNA-binding domain"/>
    <property type="match status" value="2"/>
</dbReference>
<dbReference type="InterPro" id="IPR056504">
    <property type="entry name" value="HTH_HVO_0163_N"/>
</dbReference>